<sequence length="58" mass="6436">MVYLQQLSRGSAVLRRTLAVFTNATSGIIRFLRDAAIYILDLVCKTDSRDVCAKSISN</sequence>
<comment type="caution">
    <text evidence="1">The sequence shown here is derived from an EMBL/GenBank/DDBJ whole genome shotgun (WGS) entry which is preliminary data.</text>
</comment>
<evidence type="ECO:0000313" key="1">
    <source>
        <dbReference type="EMBL" id="KAF5817886.1"/>
    </source>
</evidence>
<dbReference type="Gramene" id="mRNA:HanXRQr2_Chr02g0058251">
    <property type="protein sequence ID" value="mRNA:HanXRQr2_Chr02g0058251"/>
    <property type="gene ID" value="HanXRQr2_Chr02g0058251"/>
</dbReference>
<keyword evidence="2" id="KW-1185">Reference proteome</keyword>
<dbReference type="Proteomes" id="UP000215914">
    <property type="component" value="Unassembled WGS sequence"/>
</dbReference>
<dbReference type="EMBL" id="MNCJ02000317">
    <property type="protein sequence ID" value="KAF5817886.1"/>
    <property type="molecule type" value="Genomic_DNA"/>
</dbReference>
<dbReference type="AlphaFoldDB" id="A0A9K3JLL5"/>
<protein>
    <submittedName>
        <fullName evidence="1">Uncharacterized protein</fullName>
    </submittedName>
</protein>
<name>A0A9K3JLL5_HELAN</name>
<proteinExistence type="predicted"/>
<gene>
    <name evidence="1" type="ORF">HanXRQr2_Chr02g0058251</name>
</gene>
<reference evidence="1" key="1">
    <citation type="journal article" date="2017" name="Nature">
        <title>The sunflower genome provides insights into oil metabolism, flowering and Asterid evolution.</title>
        <authorList>
            <person name="Badouin H."/>
            <person name="Gouzy J."/>
            <person name="Grassa C.J."/>
            <person name="Murat F."/>
            <person name="Staton S.E."/>
            <person name="Cottret L."/>
            <person name="Lelandais-Briere C."/>
            <person name="Owens G.L."/>
            <person name="Carrere S."/>
            <person name="Mayjonade B."/>
            <person name="Legrand L."/>
            <person name="Gill N."/>
            <person name="Kane N.C."/>
            <person name="Bowers J.E."/>
            <person name="Hubner S."/>
            <person name="Bellec A."/>
            <person name="Berard A."/>
            <person name="Berges H."/>
            <person name="Blanchet N."/>
            <person name="Boniface M.C."/>
            <person name="Brunel D."/>
            <person name="Catrice O."/>
            <person name="Chaidir N."/>
            <person name="Claudel C."/>
            <person name="Donnadieu C."/>
            <person name="Faraut T."/>
            <person name="Fievet G."/>
            <person name="Helmstetter N."/>
            <person name="King M."/>
            <person name="Knapp S.J."/>
            <person name="Lai Z."/>
            <person name="Le Paslier M.C."/>
            <person name="Lippi Y."/>
            <person name="Lorenzon L."/>
            <person name="Mandel J.R."/>
            <person name="Marage G."/>
            <person name="Marchand G."/>
            <person name="Marquand E."/>
            <person name="Bret-Mestries E."/>
            <person name="Morien E."/>
            <person name="Nambeesan S."/>
            <person name="Nguyen T."/>
            <person name="Pegot-Espagnet P."/>
            <person name="Pouilly N."/>
            <person name="Raftis F."/>
            <person name="Sallet E."/>
            <person name="Schiex T."/>
            <person name="Thomas J."/>
            <person name="Vandecasteele C."/>
            <person name="Vares D."/>
            <person name="Vear F."/>
            <person name="Vautrin S."/>
            <person name="Crespi M."/>
            <person name="Mangin B."/>
            <person name="Burke J.M."/>
            <person name="Salse J."/>
            <person name="Munos S."/>
            <person name="Vincourt P."/>
            <person name="Rieseberg L.H."/>
            <person name="Langlade N.B."/>
        </authorList>
    </citation>
    <scope>NUCLEOTIDE SEQUENCE</scope>
    <source>
        <tissue evidence="1">Leaves</tissue>
    </source>
</reference>
<accession>A0A9K3JLL5</accession>
<evidence type="ECO:0000313" key="2">
    <source>
        <dbReference type="Proteomes" id="UP000215914"/>
    </source>
</evidence>
<organism evidence="1 2">
    <name type="scientific">Helianthus annuus</name>
    <name type="common">Common sunflower</name>
    <dbReference type="NCBI Taxonomy" id="4232"/>
    <lineage>
        <taxon>Eukaryota</taxon>
        <taxon>Viridiplantae</taxon>
        <taxon>Streptophyta</taxon>
        <taxon>Embryophyta</taxon>
        <taxon>Tracheophyta</taxon>
        <taxon>Spermatophyta</taxon>
        <taxon>Magnoliopsida</taxon>
        <taxon>eudicotyledons</taxon>
        <taxon>Gunneridae</taxon>
        <taxon>Pentapetalae</taxon>
        <taxon>asterids</taxon>
        <taxon>campanulids</taxon>
        <taxon>Asterales</taxon>
        <taxon>Asteraceae</taxon>
        <taxon>Asteroideae</taxon>
        <taxon>Heliantheae alliance</taxon>
        <taxon>Heliantheae</taxon>
        <taxon>Helianthus</taxon>
    </lineage>
</organism>
<reference evidence="1" key="2">
    <citation type="submission" date="2020-06" db="EMBL/GenBank/DDBJ databases">
        <title>Helianthus annuus Genome sequencing and assembly Release 2.</title>
        <authorList>
            <person name="Gouzy J."/>
            <person name="Langlade N."/>
            <person name="Munos S."/>
        </authorList>
    </citation>
    <scope>NUCLEOTIDE SEQUENCE</scope>
    <source>
        <tissue evidence="1">Leaves</tissue>
    </source>
</reference>